<dbReference type="Proteomes" id="UP000824200">
    <property type="component" value="Unassembled WGS sequence"/>
</dbReference>
<reference evidence="4" key="1">
    <citation type="submission" date="2020-10" db="EMBL/GenBank/DDBJ databases">
        <authorList>
            <person name="Gilroy R."/>
        </authorList>
    </citation>
    <scope>NUCLEOTIDE SEQUENCE</scope>
    <source>
        <strain evidence="4">CHK121-14286</strain>
    </source>
</reference>
<dbReference type="EMBL" id="DVHL01000044">
    <property type="protein sequence ID" value="HIR66311.1"/>
    <property type="molecule type" value="Genomic_DNA"/>
</dbReference>
<dbReference type="PANTHER" id="PTHR43022:SF1">
    <property type="entry name" value="PROTEIN SMF"/>
    <property type="match status" value="1"/>
</dbReference>
<evidence type="ECO:0000259" key="3">
    <source>
        <dbReference type="Pfam" id="PF17782"/>
    </source>
</evidence>
<reference evidence="4" key="2">
    <citation type="journal article" date="2021" name="PeerJ">
        <title>Extensive microbial diversity within the chicken gut microbiome revealed by metagenomics and culture.</title>
        <authorList>
            <person name="Gilroy R."/>
            <person name="Ravi A."/>
            <person name="Getino M."/>
            <person name="Pursley I."/>
            <person name="Horton D.L."/>
            <person name="Alikhan N.F."/>
            <person name="Baker D."/>
            <person name="Gharbi K."/>
            <person name="Hall N."/>
            <person name="Watson M."/>
            <person name="Adriaenssens E.M."/>
            <person name="Foster-Nyarko E."/>
            <person name="Jarju S."/>
            <person name="Secka A."/>
            <person name="Antonio M."/>
            <person name="Oren A."/>
            <person name="Chaudhuri R.R."/>
            <person name="La Ragione R."/>
            <person name="Hildebrand F."/>
            <person name="Pallen M.J."/>
        </authorList>
    </citation>
    <scope>NUCLEOTIDE SEQUENCE</scope>
    <source>
        <strain evidence="4">CHK121-14286</strain>
    </source>
</reference>
<proteinExistence type="inferred from homology"/>
<dbReference type="NCBIfam" id="TIGR00732">
    <property type="entry name" value="dprA"/>
    <property type="match status" value="1"/>
</dbReference>
<comment type="caution">
    <text evidence="4">The sequence shown here is derived from an EMBL/GenBank/DDBJ whole genome shotgun (WGS) entry which is preliminary data.</text>
</comment>
<dbReference type="InterPro" id="IPR003488">
    <property type="entry name" value="DprA"/>
</dbReference>
<evidence type="ECO:0000313" key="4">
    <source>
        <dbReference type="EMBL" id="HIR66311.1"/>
    </source>
</evidence>
<dbReference type="SUPFAM" id="SSF102405">
    <property type="entry name" value="MCP/YpsA-like"/>
    <property type="match status" value="1"/>
</dbReference>
<feature type="domain" description="DprA winged helix" evidence="3">
    <location>
        <begin position="298"/>
        <end position="353"/>
    </location>
</feature>
<dbReference type="InterPro" id="IPR036388">
    <property type="entry name" value="WH-like_DNA-bd_sf"/>
</dbReference>
<organism evidence="4 5">
    <name type="scientific">Candidatus Fimimonas gallinarum</name>
    <dbReference type="NCBI Taxonomy" id="2840821"/>
    <lineage>
        <taxon>Bacteria</taxon>
        <taxon>Pseudomonadati</taxon>
        <taxon>Myxococcota</taxon>
        <taxon>Myxococcia</taxon>
        <taxon>Myxococcales</taxon>
        <taxon>Cystobacterineae</taxon>
        <taxon>Myxococcaceae</taxon>
        <taxon>Myxococcaceae incertae sedis</taxon>
        <taxon>Candidatus Fimimonas</taxon>
    </lineage>
</organism>
<gene>
    <name evidence="4" type="primary">dprA</name>
    <name evidence="4" type="ORF">IAC95_05480</name>
</gene>
<sequence length="362" mass="39689">MYSREEKICIFFAQHEVAAAKFYKLWRSLGSADNFEERFCGSSVAQELFAENFEKICLLLKQGGVEKAVATLQNSGAQAITCFSDAFPQSLADIPDPPYVLFYRGNVKLLESRCIAVVGTRKASSYGRRVATDFVSVLSQHFTIVSGLAYGIDTVAHETALNQHGNTIAVLAGSVVRVYPSANQNLAEKIVQGGGLLVSEYPCHSQPLAYRFPHRNRLVSGLSLGVLVCQSPFKSGTSSTVEHALQQGRDVFAVPGEVYDASFSGNNHLIKSMQGVCVTTPRDIEEYYRLDATESKKQAYQLSFAEQSVVEALSDGQLSFDKLVEKTQISPAELNFLLANLEIKSIIARLPGNTYRLYGGLE</sequence>
<feature type="domain" description="Smf/DprA SLOG" evidence="2">
    <location>
        <begin position="79"/>
        <end position="286"/>
    </location>
</feature>
<accession>A0A9D1E4U7</accession>
<dbReference type="Pfam" id="PF17782">
    <property type="entry name" value="WHD_DprA"/>
    <property type="match status" value="1"/>
</dbReference>
<dbReference type="AlphaFoldDB" id="A0A9D1E4U7"/>
<protein>
    <submittedName>
        <fullName evidence="4">DNA-protecting protein DprA</fullName>
    </submittedName>
</protein>
<dbReference type="Gene3D" id="1.10.10.10">
    <property type="entry name" value="Winged helix-like DNA-binding domain superfamily/Winged helix DNA-binding domain"/>
    <property type="match status" value="1"/>
</dbReference>
<evidence type="ECO:0000256" key="1">
    <source>
        <dbReference type="ARBA" id="ARBA00006525"/>
    </source>
</evidence>
<dbReference type="InterPro" id="IPR057666">
    <property type="entry name" value="DrpA_SLOG"/>
</dbReference>
<dbReference type="PANTHER" id="PTHR43022">
    <property type="entry name" value="PROTEIN SMF"/>
    <property type="match status" value="1"/>
</dbReference>
<evidence type="ECO:0000259" key="2">
    <source>
        <dbReference type="Pfam" id="PF02481"/>
    </source>
</evidence>
<dbReference type="Gene3D" id="3.40.50.450">
    <property type="match status" value="1"/>
</dbReference>
<name>A0A9D1E4U7_9BACT</name>
<dbReference type="InterPro" id="IPR041614">
    <property type="entry name" value="DprA_WH"/>
</dbReference>
<comment type="similarity">
    <text evidence="1">Belongs to the DprA/Smf family.</text>
</comment>
<evidence type="ECO:0000313" key="5">
    <source>
        <dbReference type="Proteomes" id="UP000824200"/>
    </source>
</evidence>
<dbReference type="GO" id="GO:0009294">
    <property type="term" value="P:DNA-mediated transformation"/>
    <property type="evidence" value="ECO:0007669"/>
    <property type="project" value="InterPro"/>
</dbReference>
<dbReference type="Pfam" id="PF02481">
    <property type="entry name" value="DNA_processg_A"/>
    <property type="match status" value="1"/>
</dbReference>